<protein>
    <submittedName>
        <fullName evidence="2">ABC transporter substrate-binding protein</fullName>
    </submittedName>
</protein>
<proteinExistence type="predicted"/>
<dbReference type="RefSeq" id="WP_378093105.1">
    <property type="nucleotide sequence ID" value="NZ_JBHSEP010000002.1"/>
</dbReference>
<dbReference type="InterPro" id="IPR006059">
    <property type="entry name" value="SBP"/>
</dbReference>
<keyword evidence="3" id="KW-1185">Reference proteome</keyword>
<dbReference type="Gene3D" id="3.40.190.10">
    <property type="entry name" value="Periplasmic binding protein-like II"/>
    <property type="match status" value="1"/>
</dbReference>
<reference evidence="3" key="1">
    <citation type="journal article" date="2019" name="Int. J. Syst. Evol. Microbiol.">
        <title>The Global Catalogue of Microorganisms (GCM) 10K type strain sequencing project: providing services to taxonomists for standard genome sequencing and annotation.</title>
        <authorList>
            <consortium name="The Broad Institute Genomics Platform"/>
            <consortium name="The Broad Institute Genome Sequencing Center for Infectious Disease"/>
            <person name="Wu L."/>
            <person name="Ma J."/>
        </authorList>
    </citation>
    <scope>NUCLEOTIDE SEQUENCE [LARGE SCALE GENOMIC DNA]</scope>
    <source>
        <strain evidence="3">CCUG 49571</strain>
    </source>
</reference>
<dbReference type="Pfam" id="PF13416">
    <property type="entry name" value="SBP_bac_8"/>
    <property type="match status" value="1"/>
</dbReference>
<comment type="caution">
    <text evidence="2">The sequence shown here is derived from an EMBL/GenBank/DDBJ whole genome shotgun (WGS) entry which is preliminary data.</text>
</comment>
<keyword evidence="1" id="KW-0732">Signal</keyword>
<feature type="signal peptide" evidence="1">
    <location>
        <begin position="1"/>
        <end position="21"/>
    </location>
</feature>
<evidence type="ECO:0000313" key="3">
    <source>
        <dbReference type="Proteomes" id="UP001596028"/>
    </source>
</evidence>
<sequence>MIKWSNATKTTVLLASAAMLAACGSQTPESASPSSGGSAGKAVEIEFWHGLGGKLGETMQSMIDEFNQSQDEVIVKPVIQGNYDETKQKLQAAIAANNPPAVALVEDREWAAKGYFKAMDEYIASLPDFQPDDFVQSFLIPGQVDGKQYSLPVYGTTQVLYYRKDMLEQAGISPDRLKTWEGLAEVARQLTVRENGETKVYGWEPMWDAGNLIDAVYSRGGTILNEDGTRVMIDSPEWIDTWEAFRGWIHDEKIMRIHYGGQGWEYWYKTIDDVMQGRAAGYTGSAGDIGDLDLSIIGAAPQPAWEGHVARPSGTATYASIPAAAPPEQQEAAFKWLAFVTSSENTAKWSMASGYIPVRSSAAEDPAFVEFTEQNPQYKAPLEQVKTATPYFNDPTHGKIFDALNLAADKLEIENRPAAEVLVEAQKTAQKELDKVLNP</sequence>
<dbReference type="PANTHER" id="PTHR43649:SF12">
    <property type="entry name" value="DIACETYLCHITOBIOSE BINDING PROTEIN DASA"/>
    <property type="match status" value="1"/>
</dbReference>
<name>A0ABV9F6S8_9BACL</name>
<evidence type="ECO:0000313" key="2">
    <source>
        <dbReference type="EMBL" id="MFC4597675.1"/>
    </source>
</evidence>
<accession>A0ABV9F6S8</accession>
<dbReference type="InterPro" id="IPR050490">
    <property type="entry name" value="Bact_solute-bd_prot1"/>
</dbReference>
<gene>
    <name evidence="2" type="ORF">ACFO3S_05445</name>
</gene>
<dbReference type="PROSITE" id="PS51257">
    <property type="entry name" value="PROKAR_LIPOPROTEIN"/>
    <property type="match status" value="1"/>
</dbReference>
<organism evidence="2 3">
    <name type="scientific">Cohnella hongkongensis</name>
    <dbReference type="NCBI Taxonomy" id="178337"/>
    <lineage>
        <taxon>Bacteria</taxon>
        <taxon>Bacillati</taxon>
        <taxon>Bacillota</taxon>
        <taxon>Bacilli</taxon>
        <taxon>Bacillales</taxon>
        <taxon>Paenibacillaceae</taxon>
        <taxon>Cohnella</taxon>
    </lineage>
</organism>
<dbReference type="CDD" id="cd14748">
    <property type="entry name" value="PBP2_UgpB"/>
    <property type="match status" value="1"/>
</dbReference>
<feature type="chain" id="PRO_5047185489" evidence="1">
    <location>
        <begin position="22"/>
        <end position="439"/>
    </location>
</feature>
<dbReference type="PANTHER" id="PTHR43649">
    <property type="entry name" value="ARABINOSE-BINDING PROTEIN-RELATED"/>
    <property type="match status" value="1"/>
</dbReference>
<dbReference type="SUPFAM" id="SSF53850">
    <property type="entry name" value="Periplasmic binding protein-like II"/>
    <property type="match status" value="1"/>
</dbReference>
<dbReference type="Proteomes" id="UP001596028">
    <property type="component" value="Unassembled WGS sequence"/>
</dbReference>
<evidence type="ECO:0000256" key="1">
    <source>
        <dbReference type="SAM" id="SignalP"/>
    </source>
</evidence>
<dbReference type="EMBL" id="JBHSEP010000002">
    <property type="protein sequence ID" value="MFC4597675.1"/>
    <property type="molecule type" value="Genomic_DNA"/>
</dbReference>